<organism evidence="1 2">
    <name type="scientific">Pedobacter steynii</name>
    <dbReference type="NCBI Taxonomy" id="430522"/>
    <lineage>
        <taxon>Bacteria</taxon>
        <taxon>Pseudomonadati</taxon>
        <taxon>Bacteroidota</taxon>
        <taxon>Sphingobacteriia</taxon>
        <taxon>Sphingobacteriales</taxon>
        <taxon>Sphingobacteriaceae</taxon>
        <taxon>Pedobacter</taxon>
    </lineage>
</organism>
<dbReference type="Proteomes" id="UP000094313">
    <property type="component" value="Chromosome"/>
</dbReference>
<dbReference type="SUPFAM" id="SSF49899">
    <property type="entry name" value="Concanavalin A-like lectins/glucanases"/>
    <property type="match status" value="1"/>
</dbReference>
<gene>
    <name evidence="1" type="ORF">BFS30_14265</name>
</gene>
<dbReference type="EMBL" id="CP017141">
    <property type="protein sequence ID" value="AOM80790.1"/>
    <property type="molecule type" value="Genomic_DNA"/>
</dbReference>
<protein>
    <recommendedName>
        <fullName evidence="3">3-keto-disaccharide hydrolase domain-containing protein</fullName>
    </recommendedName>
</protein>
<sequence length="192" mass="21788">MTLVNVLASEETYLGKRSLKITDNGNNTELKFLKIGNLNFSNGIIEIDISGKPAQTSSKDARGFVGIAFRIADDNSRFECIYLRPTNGRAEEQERRNHSVQYISYPDFPWHKLRKDFPEKYESYVDLQPGEWTKIKIEVEGNKAKLYVHGNSQPTLIINDLKLGTDINGSIGLWIGPGTEAHFSNAYVYKKQ</sequence>
<dbReference type="InterPro" id="IPR013320">
    <property type="entry name" value="ConA-like_dom_sf"/>
</dbReference>
<dbReference type="GO" id="GO:0004553">
    <property type="term" value="F:hydrolase activity, hydrolyzing O-glycosyl compounds"/>
    <property type="evidence" value="ECO:0007669"/>
    <property type="project" value="UniProtKB-ARBA"/>
</dbReference>
<dbReference type="Gene3D" id="2.60.120.560">
    <property type="entry name" value="Exo-inulinase, domain 1"/>
    <property type="match status" value="1"/>
</dbReference>
<accession>A0A1D7QQ38</accession>
<name>A0A1D7QQ38_9SPHI</name>
<dbReference type="AlphaFoldDB" id="A0A1D7QQ38"/>
<dbReference type="GO" id="GO:0005975">
    <property type="term" value="P:carbohydrate metabolic process"/>
    <property type="evidence" value="ECO:0007669"/>
    <property type="project" value="UniProtKB-ARBA"/>
</dbReference>
<keyword evidence="2" id="KW-1185">Reference proteome</keyword>
<evidence type="ECO:0008006" key="3">
    <source>
        <dbReference type="Google" id="ProtNLM"/>
    </source>
</evidence>
<dbReference type="KEGG" id="psty:BFS30_14265"/>
<evidence type="ECO:0000313" key="1">
    <source>
        <dbReference type="EMBL" id="AOM80790.1"/>
    </source>
</evidence>
<evidence type="ECO:0000313" key="2">
    <source>
        <dbReference type="Proteomes" id="UP000094313"/>
    </source>
</evidence>
<reference evidence="1 2" key="1">
    <citation type="submission" date="2016-08" db="EMBL/GenBank/DDBJ databases">
        <authorList>
            <person name="Seilhamer J.J."/>
        </authorList>
    </citation>
    <scope>NUCLEOTIDE SEQUENCE [LARGE SCALE GENOMIC DNA]</scope>
    <source>
        <strain evidence="1 2">DX4</strain>
    </source>
</reference>
<proteinExistence type="predicted"/>